<dbReference type="Proteomes" id="UP000317650">
    <property type="component" value="Chromosome 11"/>
</dbReference>
<dbReference type="SUPFAM" id="SSF51735">
    <property type="entry name" value="NAD(P)-binding Rossmann-fold domains"/>
    <property type="match status" value="1"/>
</dbReference>
<keyword evidence="3" id="KW-1185">Reference proteome</keyword>
<feature type="transmembrane region" description="Helical" evidence="1">
    <location>
        <begin position="104"/>
        <end position="131"/>
    </location>
</feature>
<proteinExistence type="predicted"/>
<name>A0A4S8J687_MUSBA</name>
<sequence length="139" mass="14887">MLETVRYLIGSVGDSGFGSKSTGEEVTAAAPDLHSITAIITGATSGIGTETARVLAMRGARLVLPTRSLKTADEVKARIVAEIPDAEVILLPLDLSSLSSVRCFVSLFLALHLPLNLLMYASPFPSLNIYLRSQMKDKR</sequence>
<keyword evidence="1" id="KW-1133">Transmembrane helix</keyword>
<protein>
    <submittedName>
        <fullName evidence="2">Uncharacterized protein</fullName>
    </submittedName>
</protein>
<gene>
    <name evidence="2" type="ORF">C4D60_Mb11t19360</name>
</gene>
<dbReference type="EMBL" id="PYDT01000007">
    <property type="protein sequence ID" value="THU56639.1"/>
    <property type="molecule type" value="Genomic_DNA"/>
</dbReference>
<comment type="caution">
    <text evidence="2">The sequence shown here is derived from an EMBL/GenBank/DDBJ whole genome shotgun (WGS) entry which is preliminary data.</text>
</comment>
<dbReference type="STRING" id="52838.A0A4S8J687"/>
<organism evidence="2 3">
    <name type="scientific">Musa balbisiana</name>
    <name type="common">Banana</name>
    <dbReference type="NCBI Taxonomy" id="52838"/>
    <lineage>
        <taxon>Eukaryota</taxon>
        <taxon>Viridiplantae</taxon>
        <taxon>Streptophyta</taxon>
        <taxon>Embryophyta</taxon>
        <taxon>Tracheophyta</taxon>
        <taxon>Spermatophyta</taxon>
        <taxon>Magnoliopsida</taxon>
        <taxon>Liliopsida</taxon>
        <taxon>Zingiberales</taxon>
        <taxon>Musaceae</taxon>
        <taxon>Musa</taxon>
    </lineage>
</organism>
<evidence type="ECO:0000256" key="1">
    <source>
        <dbReference type="SAM" id="Phobius"/>
    </source>
</evidence>
<keyword evidence="1" id="KW-0472">Membrane</keyword>
<accession>A0A4S8J687</accession>
<keyword evidence="1" id="KW-0812">Transmembrane</keyword>
<dbReference type="Pfam" id="PF00106">
    <property type="entry name" value="adh_short"/>
    <property type="match status" value="1"/>
</dbReference>
<dbReference type="PANTHER" id="PTHR48476">
    <property type="entry name" value="SHORT-CHAIN DEHYDROGENASE TIC 32, CHLOROPLASTIC-LIKE"/>
    <property type="match status" value="1"/>
</dbReference>
<dbReference type="InterPro" id="IPR036291">
    <property type="entry name" value="NAD(P)-bd_dom_sf"/>
</dbReference>
<evidence type="ECO:0000313" key="3">
    <source>
        <dbReference type="Proteomes" id="UP000317650"/>
    </source>
</evidence>
<dbReference type="Gene3D" id="3.40.50.720">
    <property type="entry name" value="NAD(P)-binding Rossmann-like Domain"/>
    <property type="match status" value="1"/>
</dbReference>
<reference evidence="2 3" key="1">
    <citation type="journal article" date="2019" name="Nat. Plants">
        <title>Genome sequencing of Musa balbisiana reveals subgenome evolution and function divergence in polyploid bananas.</title>
        <authorList>
            <person name="Yao X."/>
        </authorList>
    </citation>
    <scope>NUCLEOTIDE SEQUENCE [LARGE SCALE GENOMIC DNA]</scope>
    <source>
        <strain evidence="3">cv. DH-PKW</strain>
        <tissue evidence="2">Leaves</tissue>
    </source>
</reference>
<dbReference type="PANTHER" id="PTHR48476:SF1">
    <property type="entry name" value="SHORT-CHAIN DEHYDROGENASE TIC 32, CHLOROPLASTIC-LIKE"/>
    <property type="match status" value="1"/>
</dbReference>
<dbReference type="AlphaFoldDB" id="A0A4S8J687"/>
<evidence type="ECO:0000313" key="2">
    <source>
        <dbReference type="EMBL" id="THU56639.1"/>
    </source>
</evidence>
<dbReference type="InterPro" id="IPR002347">
    <property type="entry name" value="SDR_fam"/>
</dbReference>
<dbReference type="InterPro" id="IPR055280">
    <property type="entry name" value="TIC32"/>
</dbReference>